<evidence type="ECO:0000256" key="6">
    <source>
        <dbReference type="ARBA" id="ARBA00023242"/>
    </source>
</evidence>
<keyword evidence="6" id="KW-0539">Nucleus</keyword>
<dbReference type="Pfam" id="PF25879">
    <property type="entry name" value="WHD_LYAR"/>
    <property type="match status" value="1"/>
</dbReference>
<dbReference type="PANTHER" id="PTHR13100">
    <property type="entry name" value="CELL GROWTH-REGULATING NUCLEOLAR PROTEIN LYAR"/>
    <property type="match status" value="1"/>
</dbReference>
<comment type="subcellular location">
    <subcellularLocation>
        <location evidence="1">Nucleus</location>
    </subcellularLocation>
</comment>
<accession>A0A0C9QES2</accession>
<keyword evidence="3" id="KW-0677">Repeat</keyword>
<dbReference type="Pfam" id="PF08790">
    <property type="entry name" value="zf-LYAR"/>
    <property type="match status" value="1"/>
</dbReference>
<evidence type="ECO:0000259" key="10">
    <source>
        <dbReference type="Pfam" id="PF25879"/>
    </source>
</evidence>
<keyword evidence="5" id="KW-0862">Zinc</keyword>
<dbReference type="PANTHER" id="PTHR13100:SF10">
    <property type="entry name" value="CELL GROWTH-REGULATING NUCLEOLAR PROTEIN"/>
    <property type="match status" value="1"/>
</dbReference>
<keyword evidence="4 7" id="KW-0863">Zinc-finger</keyword>
<reference evidence="11" key="1">
    <citation type="submission" date="2015-01" db="EMBL/GenBank/DDBJ databases">
        <title>Transcriptome Assembly of Fopius arisanus.</title>
        <authorList>
            <person name="Geib S."/>
        </authorList>
    </citation>
    <scope>NUCLEOTIDE SEQUENCE</scope>
</reference>
<evidence type="ECO:0000256" key="5">
    <source>
        <dbReference type="ARBA" id="ARBA00022833"/>
    </source>
</evidence>
<feature type="compositionally biased region" description="Basic and acidic residues" evidence="8">
    <location>
        <begin position="149"/>
        <end position="167"/>
    </location>
</feature>
<name>A0A0C9QES2_9HYME</name>
<protein>
    <submittedName>
        <fullName evidence="11">Lyar protein</fullName>
    </submittedName>
</protein>
<evidence type="ECO:0000313" key="11">
    <source>
        <dbReference type="EMBL" id="JAG71536.1"/>
    </source>
</evidence>
<evidence type="ECO:0000259" key="9">
    <source>
        <dbReference type="Pfam" id="PF08790"/>
    </source>
</evidence>
<dbReference type="GO" id="GO:0006364">
    <property type="term" value="P:rRNA processing"/>
    <property type="evidence" value="ECO:0007669"/>
    <property type="project" value="TreeGrafter"/>
</dbReference>
<dbReference type="GO" id="GO:0000122">
    <property type="term" value="P:negative regulation of transcription by RNA polymerase II"/>
    <property type="evidence" value="ECO:0007669"/>
    <property type="project" value="TreeGrafter"/>
</dbReference>
<dbReference type="PROSITE" id="PS51804">
    <property type="entry name" value="ZF_C2HC_LYAR"/>
    <property type="match status" value="1"/>
</dbReference>
<evidence type="ECO:0000256" key="7">
    <source>
        <dbReference type="PROSITE-ProRule" id="PRU01145"/>
    </source>
</evidence>
<dbReference type="InterPro" id="IPR014898">
    <property type="entry name" value="Znf_C2H2_LYAR"/>
</dbReference>
<sequence>MVVFTCNNCGDSLQKPKVAKHYQFQCRNNVSLTCVDCFRDFVGDAYVLHTKCITENERYGGKDYKAKPSANKGERKQQAWINVVQNVLNNSTNLSREEKSFLQSISRHENIPRKKAKFLNFVKNAVGYRLNMNVVDSCWEKMESAFKAVTESKSETPKQIEKDEEVVSKNNESISRENGSILKGKENKSDSGDDDLTNGKIKKGKKRQIEGADASGDQNDEPSLKKKNLEDQSAHEESHTAIETAKFSWTSSILQALGDREEISLKKLKKKVVTRYLEHMGDAATREKAISKFEKKLRKISELQSVDDKVKRV</sequence>
<dbReference type="Gene3D" id="3.30.1490.490">
    <property type="match status" value="1"/>
</dbReference>
<feature type="domain" description="Cell growth-regulating nucleolar protein-like winged helix" evidence="10">
    <location>
        <begin position="245"/>
        <end position="311"/>
    </location>
</feature>
<dbReference type="GO" id="GO:0003677">
    <property type="term" value="F:DNA binding"/>
    <property type="evidence" value="ECO:0007669"/>
    <property type="project" value="InterPro"/>
</dbReference>
<gene>
    <name evidence="11" type="primary">Lyar</name>
    <name evidence="11" type="ORF">g.7917</name>
</gene>
<dbReference type="FunFam" id="3.30.1490.490:FF:000001">
    <property type="entry name" value="cell growth-regulating nucleolar protein-like"/>
    <property type="match status" value="1"/>
</dbReference>
<feature type="domain" description="Zinc finger C2H2 LYAR-type" evidence="9">
    <location>
        <begin position="32"/>
        <end position="59"/>
    </location>
</feature>
<evidence type="ECO:0000256" key="1">
    <source>
        <dbReference type="ARBA" id="ARBA00004123"/>
    </source>
</evidence>
<dbReference type="SUPFAM" id="SSF57667">
    <property type="entry name" value="beta-beta-alpha zinc fingers"/>
    <property type="match status" value="2"/>
</dbReference>
<dbReference type="InterPro" id="IPR036236">
    <property type="entry name" value="Znf_C2H2_sf"/>
</dbReference>
<keyword evidence="2" id="KW-0479">Metal-binding</keyword>
<evidence type="ECO:0000256" key="2">
    <source>
        <dbReference type="ARBA" id="ARBA00022723"/>
    </source>
</evidence>
<proteinExistence type="predicted"/>
<dbReference type="InterPro" id="IPR058719">
    <property type="entry name" value="WHD_LYAR"/>
</dbReference>
<evidence type="ECO:0000256" key="4">
    <source>
        <dbReference type="ARBA" id="ARBA00022771"/>
    </source>
</evidence>
<evidence type="ECO:0000256" key="3">
    <source>
        <dbReference type="ARBA" id="ARBA00022737"/>
    </source>
</evidence>
<dbReference type="EMBL" id="GBYB01001769">
    <property type="protein sequence ID" value="JAG71536.1"/>
    <property type="molecule type" value="Transcribed_RNA"/>
</dbReference>
<evidence type="ECO:0000256" key="8">
    <source>
        <dbReference type="SAM" id="MobiDB-lite"/>
    </source>
</evidence>
<dbReference type="GO" id="GO:0005730">
    <property type="term" value="C:nucleolus"/>
    <property type="evidence" value="ECO:0007669"/>
    <property type="project" value="TreeGrafter"/>
</dbReference>
<dbReference type="GO" id="GO:0008270">
    <property type="term" value="F:zinc ion binding"/>
    <property type="evidence" value="ECO:0007669"/>
    <property type="project" value="UniProtKB-KW"/>
</dbReference>
<feature type="region of interest" description="Disordered" evidence="8">
    <location>
        <begin position="149"/>
        <end position="245"/>
    </location>
</feature>
<feature type="compositionally biased region" description="Polar residues" evidence="8">
    <location>
        <begin position="168"/>
        <end position="178"/>
    </location>
</feature>
<organism evidence="11">
    <name type="scientific">Fopius arisanus</name>
    <dbReference type="NCBI Taxonomy" id="64838"/>
    <lineage>
        <taxon>Eukaryota</taxon>
        <taxon>Metazoa</taxon>
        <taxon>Ecdysozoa</taxon>
        <taxon>Arthropoda</taxon>
        <taxon>Hexapoda</taxon>
        <taxon>Insecta</taxon>
        <taxon>Pterygota</taxon>
        <taxon>Neoptera</taxon>
        <taxon>Endopterygota</taxon>
        <taxon>Hymenoptera</taxon>
        <taxon>Apocrita</taxon>
        <taxon>Ichneumonoidea</taxon>
        <taxon>Braconidae</taxon>
        <taxon>Opiinae</taxon>
        <taxon>Fopius</taxon>
    </lineage>
</organism>
<dbReference type="InterPro" id="IPR039999">
    <property type="entry name" value="LYAR"/>
</dbReference>
<feature type="compositionally biased region" description="Basic and acidic residues" evidence="8">
    <location>
        <begin position="222"/>
        <end position="240"/>
    </location>
</feature>
<dbReference type="AlphaFoldDB" id="A0A0C9QES2"/>